<gene>
    <name evidence="9" type="ORF">FPZ08_14920</name>
</gene>
<keyword evidence="4 7" id="KW-0812">Transmembrane</keyword>
<dbReference type="Proteomes" id="UP000315364">
    <property type="component" value="Chromosome"/>
</dbReference>
<evidence type="ECO:0000256" key="1">
    <source>
        <dbReference type="ARBA" id="ARBA00004651"/>
    </source>
</evidence>
<feature type="transmembrane region" description="Helical" evidence="7">
    <location>
        <begin position="199"/>
        <end position="219"/>
    </location>
</feature>
<dbReference type="SUPFAM" id="SSF161098">
    <property type="entry name" value="MetI-like"/>
    <property type="match status" value="1"/>
</dbReference>
<evidence type="ECO:0000259" key="8">
    <source>
        <dbReference type="PROSITE" id="PS50928"/>
    </source>
</evidence>
<reference evidence="9 10" key="1">
    <citation type="submission" date="2019-07" db="EMBL/GenBank/DDBJ databases">
        <title>Full genome sequence of Devosia sp. Gsoil 520.</title>
        <authorList>
            <person name="Im W.-T."/>
        </authorList>
    </citation>
    <scope>NUCLEOTIDE SEQUENCE [LARGE SCALE GENOMIC DNA]</scope>
    <source>
        <strain evidence="9 10">Gsoil 520</strain>
    </source>
</reference>
<comment type="similarity">
    <text evidence="7">Belongs to the binding-protein-dependent transport system permease family.</text>
</comment>
<organism evidence="9 10">
    <name type="scientific">Devosia ginsengisoli</name>
    <dbReference type="NCBI Taxonomy" id="400770"/>
    <lineage>
        <taxon>Bacteria</taxon>
        <taxon>Pseudomonadati</taxon>
        <taxon>Pseudomonadota</taxon>
        <taxon>Alphaproteobacteria</taxon>
        <taxon>Hyphomicrobiales</taxon>
        <taxon>Devosiaceae</taxon>
        <taxon>Devosia</taxon>
    </lineage>
</organism>
<dbReference type="PANTHER" id="PTHR43386">
    <property type="entry name" value="OLIGOPEPTIDE TRANSPORT SYSTEM PERMEASE PROTEIN APPC"/>
    <property type="match status" value="1"/>
</dbReference>
<feature type="transmembrane region" description="Helical" evidence="7">
    <location>
        <begin position="135"/>
        <end position="157"/>
    </location>
</feature>
<evidence type="ECO:0000256" key="5">
    <source>
        <dbReference type="ARBA" id="ARBA00022989"/>
    </source>
</evidence>
<keyword evidence="10" id="KW-1185">Reference proteome</keyword>
<dbReference type="Pfam" id="PF00528">
    <property type="entry name" value="BPD_transp_1"/>
    <property type="match status" value="1"/>
</dbReference>
<dbReference type="InterPro" id="IPR050366">
    <property type="entry name" value="BP-dependent_transpt_permease"/>
</dbReference>
<name>A0A5B8LYV5_9HYPH</name>
<feature type="transmembrane region" description="Helical" evidence="7">
    <location>
        <begin position="62"/>
        <end position="85"/>
    </location>
</feature>
<feature type="transmembrane region" description="Helical" evidence="7">
    <location>
        <begin position="91"/>
        <end position="114"/>
    </location>
</feature>
<dbReference type="CDD" id="cd06261">
    <property type="entry name" value="TM_PBP2"/>
    <property type="match status" value="1"/>
</dbReference>
<protein>
    <submittedName>
        <fullName evidence="9">ABC transporter permease</fullName>
    </submittedName>
</protein>
<dbReference type="PROSITE" id="PS50928">
    <property type="entry name" value="ABC_TM1"/>
    <property type="match status" value="1"/>
</dbReference>
<dbReference type="InterPro" id="IPR000515">
    <property type="entry name" value="MetI-like"/>
</dbReference>
<evidence type="ECO:0000256" key="3">
    <source>
        <dbReference type="ARBA" id="ARBA00022475"/>
    </source>
</evidence>
<dbReference type="GO" id="GO:0055085">
    <property type="term" value="P:transmembrane transport"/>
    <property type="evidence" value="ECO:0007669"/>
    <property type="project" value="InterPro"/>
</dbReference>
<dbReference type="GO" id="GO:0005886">
    <property type="term" value="C:plasma membrane"/>
    <property type="evidence" value="ECO:0007669"/>
    <property type="project" value="UniProtKB-SubCell"/>
</dbReference>
<evidence type="ECO:0000313" key="9">
    <source>
        <dbReference type="EMBL" id="QDZ13323.1"/>
    </source>
</evidence>
<keyword evidence="3" id="KW-1003">Cell membrane</keyword>
<evidence type="ECO:0000256" key="4">
    <source>
        <dbReference type="ARBA" id="ARBA00022692"/>
    </source>
</evidence>
<comment type="subcellular location">
    <subcellularLocation>
        <location evidence="1 7">Cell membrane</location>
        <topology evidence="1 7">Multi-pass membrane protein</topology>
    </subcellularLocation>
</comment>
<dbReference type="OrthoDB" id="9766870at2"/>
<dbReference type="KEGG" id="dea:FPZ08_14920"/>
<dbReference type="PANTHER" id="PTHR43386:SF25">
    <property type="entry name" value="PEPTIDE ABC TRANSPORTER PERMEASE PROTEIN"/>
    <property type="match status" value="1"/>
</dbReference>
<evidence type="ECO:0000256" key="2">
    <source>
        <dbReference type="ARBA" id="ARBA00022448"/>
    </source>
</evidence>
<evidence type="ECO:0000256" key="6">
    <source>
        <dbReference type="ARBA" id="ARBA00023136"/>
    </source>
</evidence>
<dbReference type="Gene3D" id="1.10.3720.10">
    <property type="entry name" value="MetI-like"/>
    <property type="match status" value="1"/>
</dbReference>
<dbReference type="AlphaFoldDB" id="A0A5B8LYV5"/>
<dbReference type="InterPro" id="IPR035906">
    <property type="entry name" value="MetI-like_sf"/>
</dbReference>
<evidence type="ECO:0000313" key="10">
    <source>
        <dbReference type="Proteomes" id="UP000315364"/>
    </source>
</evidence>
<keyword evidence="2 7" id="KW-0813">Transport</keyword>
<feature type="transmembrane region" description="Helical" evidence="7">
    <location>
        <begin position="32"/>
        <end position="55"/>
    </location>
</feature>
<evidence type="ECO:0000256" key="7">
    <source>
        <dbReference type="RuleBase" id="RU363032"/>
    </source>
</evidence>
<feature type="domain" description="ABC transmembrane type-1" evidence="8">
    <location>
        <begin position="28"/>
        <end position="217"/>
    </location>
</feature>
<proteinExistence type="inferred from homology"/>
<dbReference type="EMBL" id="CP042304">
    <property type="protein sequence ID" value="QDZ13323.1"/>
    <property type="molecule type" value="Genomic_DNA"/>
</dbReference>
<keyword evidence="5 7" id="KW-1133">Transmembrane helix</keyword>
<accession>A0A5B8LYV5</accession>
<sequence>MNEQPGNGHLLGTDDGGRDVFSRLMVGTGLSLFYGASAAMVALVLGAVTALIAMSMGRPVELALFAVVDLVRALPGILFALAFIVAFEPGAFSVVLALGVSFAPNFAMITRATYEQQMAQPYTAAARVLGAGRGRVALVHVLPNIGGALITQFAIILPRCIVSESVLSFLGLGVSSELPSWGRMIATATPYMEEAPHALLAPILMLSAVTFALAIIGNAQRQRLTHTSKRSSA</sequence>
<keyword evidence="6 7" id="KW-0472">Membrane</keyword>